<evidence type="ECO:0000313" key="2">
    <source>
        <dbReference type="EMBL" id="KAB4477908.1"/>
    </source>
</evidence>
<dbReference type="EMBL" id="WCRS01000002">
    <property type="protein sequence ID" value="KAB4477908.1"/>
    <property type="molecule type" value="Genomic_DNA"/>
</dbReference>
<reference evidence="2 3" key="1">
    <citation type="journal article" date="2019" name="Nat. Med.">
        <title>A library of human gut bacterial isolates paired with longitudinal multiomics data enables mechanistic microbiome research.</title>
        <authorList>
            <person name="Poyet M."/>
            <person name="Groussin M."/>
            <person name="Gibbons S.M."/>
            <person name="Avila-Pacheco J."/>
            <person name="Jiang X."/>
            <person name="Kearney S.M."/>
            <person name="Perrotta A.R."/>
            <person name="Berdy B."/>
            <person name="Zhao S."/>
            <person name="Lieberman T.D."/>
            <person name="Swanson P.K."/>
            <person name="Smith M."/>
            <person name="Roesemann S."/>
            <person name="Alexander J.E."/>
            <person name="Rich S.A."/>
            <person name="Livny J."/>
            <person name="Vlamakis H."/>
            <person name="Clish C."/>
            <person name="Bullock K."/>
            <person name="Deik A."/>
            <person name="Scott J."/>
            <person name="Pierce K.A."/>
            <person name="Xavier R.J."/>
            <person name="Alm E.J."/>
        </authorList>
    </citation>
    <scope>NUCLEOTIDE SEQUENCE [LARGE SCALE GENOMIC DNA]</scope>
    <source>
        <strain evidence="2 3">BIOML-A156</strain>
    </source>
</reference>
<dbReference type="PANTHER" id="PTHR12526:SF630">
    <property type="entry name" value="GLYCOSYLTRANSFERASE"/>
    <property type="match status" value="1"/>
</dbReference>
<dbReference type="RefSeq" id="WP_196070637.1">
    <property type="nucleotide sequence ID" value="NZ_CAXTFL010000012.1"/>
</dbReference>
<feature type="domain" description="Glycosyl transferase family 1" evidence="1">
    <location>
        <begin position="186"/>
        <end position="345"/>
    </location>
</feature>
<dbReference type="PANTHER" id="PTHR12526">
    <property type="entry name" value="GLYCOSYLTRANSFERASE"/>
    <property type="match status" value="1"/>
</dbReference>
<organism evidence="2 3">
    <name type="scientific">Bacteroides thetaiotaomicron</name>
    <dbReference type="NCBI Taxonomy" id="818"/>
    <lineage>
        <taxon>Bacteria</taxon>
        <taxon>Pseudomonadati</taxon>
        <taxon>Bacteroidota</taxon>
        <taxon>Bacteroidia</taxon>
        <taxon>Bacteroidales</taxon>
        <taxon>Bacteroidaceae</taxon>
        <taxon>Bacteroides</taxon>
    </lineage>
</organism>
<gene>
    <name evidence="2" type="ORF">GAN59_03010</name>
</gene>
<dbReference type="InterPro" id="IPR001296">
    <property type="entry name" value="Glyco_trans_1"/>
</dbReference>
<evidence type="ECO:0000313" key="3">
    <source>
        <dbReference type="Proteomes" id="UP000488521"/>
    </source>
</evidence>
<dbReference type="Pfam" id="PF00534">
    <property type="entry name" value="Glycos_transf_1"/>
    <property type="match status" value="1"/>
</dbReference>
<dbReference type="GO" id="GO:0016757">
    <property type="term" value="F:glycosyltransferase activity"/>
    <property type="evidence" value="ECO:0007669"/>
    <property type="project" value="InterPro"/>
</dbReference>
<dbReference type="Proteomes" id="UP000488521">
    <property type="component" value="Unassembled WGS sequence"/>
</dbReference>
<accession>A0A6I0SAY1</accession>
<name>A0A6I0SAY1_BACT4</name>
<protein>
    <submittedName>
        <fullName evidence="2">Glycosyltransferase</fullName>
    </submittedName>
</protein>
<dbReference type="Gene3D" id="3.40.50.2000">
    <property type="entry name" value="Glycogen Phosphorylase B"/>
    <property type="match status" value="2"/>
</dbReference>
<proteinExistence type="predicted"/>
<dbReference type="SUPFAM" id="SSF53756">
    <property type="entry name" value="UDP-Glycosyltransferase/glycogen phosphorylase"/>
    <property type="match status" value="1"/>
</dbReference>
<keyword evidence="2" id="KW-0808">Transferase</keyword>
<evidence type="ECO:0000259" key="1">
    <source>
        <dbReference type="Pfam" id="PF00534"/>
    </source>
</evidence>
<dbReference type="AlphaFoldDB" id="A0A6I0SAY1"/>
<comment type="caution">
    <text evidence="2">The sequence shown here is derived from an EMBL/GenBank/DDBJ whole genome shotgun (WGS) entry which is preliminary data.</text>
</comment>
<sequence>MKTLLLIASSLGRDGTSRFITYFVNNYAKRDDIRINVLFFRSVPEDLLEELDKNVDVNSLHIESKLWRSTFKVINEIVKIKPDYCLLGFHQLLWLSFLSPLFHVYGIKILMRDTIIPTLFHANEGKLKKLLNKLAYRRFDKIITQSIDMHDDLVTNWGCDINKMILINNPVDIDAVKARVSECPEELRNKNTFTFVAAGRLTYQKGYDIIINRMAELTTSSKFQLLILGSGELDHQLKDLVIEKGVSEYVHFLGYRNNVASYLYYADALLLTSRYEGFPNIVLEANALGKPVFTNACKGGVNEIILQGVNGVSCNFESSAAFEKGLVSFFETKFNSHDVIRTAQNRYDISIIMEKYSKVFIH</sequence>
<dbReference type="CDD" id="cd03811">
    <property type="entry name" value="GT4_GT28_WabH-like"/>
    <property type="match status" value="1"/>
</dbReference>